<gene>
    <name evidence="5" type="primary">20352529</name>
    <name evidence="4" type="ORF">GGTG_12071</name>
</gene>
<reference evidence="5" key="4">
    <citation type="journal article" date="2015" name="G3 (Bethesda)">
        <title>Genome sequences of three phytopathogenic species of the Magnaporthaceae family of fungi.</title>
        <authorList>
            <person name="Okagaki L.H."/>
            <person name="Nunes C.C."/>
            <person name="Sailsbery J."/>
            <person name="Clay B."/>
            <person name="Brown D."/>
            <person name="John T."/>
            <person name="Oh Y."/>
            <person name="Young N."/>
            <person name="Fitzgerald M."/>
            <person name="Haas B.J."/>
            <person name="Zeng Q."/>
            <person name="Young S."/>
            <person name="Adiconis X."/>
            <person name="Fan L."/>
            <person name="Levin J.Z."/>
            <person name="Mitchell T.K."/>
            <person name="Okubara P.A."/>
            <person name="Farman M.L."/>
            <person name="Kohn L.M."/>
            <person name="Birren B."/>
            <person name="Ma L.-J."/>
            <person name="Dean R.A."/>
        </authorList>
    </citation>
    <scope>NUCLEOTIDE SEQUENCE</scope>
    <source>
        <strain evidence="5">R3-111a-1</strain>
    </source>
</reference>
<dbReference type="PANTHER" id="PTHR43283">
    <property type="entry name" value="BETA-LACTAMASE-RELATED"/>
    <property type="match status" value="1"/>
</dbReference>
<keyword evidence="6" id="KW-1185">Reference proteome</keyword>
<accession>J3PEZ2</accession>
<proteinExistence type="inferred from homology"/>
<evidence type="ECO:0000313" key="4">
    <source>
        <dbReference type="EMBL" id="EJT71050.1"/>
    </source>
</evidence>
<dbReference type="EnsemblFungi" id="EJT71050">
    <property type="protein sequence ID" value="EJT71050"/>
    <property type="gene ID" value="GGTG_12071"/>
</dbReference>
<dbReference type="InterPro" id="IPR012338">
    <property type="entry name" value="Beta-lactam/transpept-like"/>
</dbReference>
<keyword evidence="2" id="KW-0378">Hydrolase</keyword>
<dbReference type="VEuPathDB" id="FungiDB:GGTG_12071"/>
<dbReference type="OrthoDB" id="428260at2759"/>
<dbReference type="PANTHER" id="PTHR43283:SF17">
    <property type="entry name" value="(LOVD), PUTATIVE (AFU_ORTHOLOGUE AFUA_5G00920)-RELATED"/>
    <property type="match status" value="1"/>
</dbReference>
<reference evidence="5" key="5">
    <citation type="submission" date="2018-04" db="UniProtKB">
        <authorList>
            <consortium name="EnsemblFungi"/>
        </authorList>
    </citation>
    <scope>IDENTIFICATION</scope>
    <source>
        <strain evidence="5">R3-111a-1</strain>
    </source>
</reference>
<evidence type="ECO:0000259" key="3">
    <source>
        <dbReference type="Pfam" id="PF00144"/>
    </source>
</evidence>
<reference evidence="6" key="1">
    <citation type="submission" date="2010-07" db="EMBL/GenBank/DDBJ databases">
        <title>The genome sequence of Gaeumannomyces graminis var. tritici strain R3-111a-1.</title>
        <authorList>
            <consortium name="The Broad Institute Genome Sequencing Platform"/>
            <person name="Ma L.-J."/>
            <person name="Dead R."/>
            <person name="Young S."/>
            <person name="Zeng Q."/>
            <person name="Koehrsen M."/>
            <person name="Alvarado L."/>
            <person name="Berlin A."/>
            <person name="Chapman S.B."/>
            <person name="Chen Z."/>
            <person name="Freedman E."/>
            <person name="Gellesch M."/>
            <person name="Goldberg J."/>
            <person name="Griggs A."/>
            <person name="Gujja S."/>
            <person name="Heilman E.R."/>
            <person name="Heiman D."/>
            <person name="Hepburn T."/>
            <person name="Howarth C."/>
            <person name="Jen D."/>
            <person name="Larson L."/>
            <person name="Mehta T."/>
            <person name="Neiman D."/>
            <person name="Pearson M."/>
            <person name="Roberts A."/>
            <person name="Saif S."/>
            <person name="Shea T."/>
            <person name="Shenoy N."/>
            <person name="Sisk P."/>
            <person name="Stolte C."/>
            <person name="Sykes S."/>
            <person name="Walk T."/>
            <person name="White J."/>
            <person name="Yandava C."/>
            <person name="Haas B."/>
            <person name="Nusbaum C."/>
            <person name="Birren B."/>
        </authorList>
    </citation>
    <scope>NUCLEOTIDE SEQUENCE [LARGE SCALE GENOMIC DNA]</scope>
    <source>
        <strain evidence="6">R3-111a-1</strain>
    </source>
</reference>
<evidence type="ECO:0000256" key="1">
    <source>
        <dbReference type="ARBA" id="ARBA00009009"/>
    </source>
</evidence>
<feature type="domain" description="Beta-lactamase-related" evidence="3">
    <location>
        <begin position="58"/>
        <end position="415"/>
    </location>
</feature>
<reference evidence="4" key="3">
    <citation type="submission" date="2010-09" db="EMBL/GenBank/DDBJ databases">
        <title>Annotation of Gaeumannomyces graminis var. tritici R3-111a-1.</title>
        <authorList>
            <consortium name="The Broad Institute Genome Sequencing Platform"/>
            <person name="Ma L.-J."/>
            <person name="Dead R."/>
            <person name="Young S.K."/>
            <person name="Zeng Q."/>
            <person name="Gargeya S."/>
            <person name="Fitzgerald M."/>
            <person name="Haas B."/>
            <person name="Abouelleil A."/>
            <person name="Alvarado L."/>
            <person name="Arachchi H.M."/>
            <person name="Berlin A."/>
            <person name="Brown A."/>
            <person name="Chapman S.B."/>
            <person name="Chen Z."/>
            <person name="Dunbar C."/>
            <person name="Freedman E."/>
            <person name="Gearin G."/>
            <person name="Gellesch M."/>
            <person name="Goldberg J."/>
            <person name="Griggs A."/>
            <person name="Gujja S."/>
            <person name="Heiman D."/>
            <person name="Howarth C."/>
            <person name="Larson L."/>
            <person name="Lui A."/>
            <person name="MacDonald P.J.P."/>
            <person name="Mehta T."/>
            <person name="Montmayeur A."/>
            <person name="Murphy C."/>
            <person name="Neiman D."/>
            <person name="Pearson M."/>
            <person name="Priest M."/>
            <person name="Roberts A."/>
            <person name="Saif S."/>
            <person name="Shea T."/>
            <person name="Shenoy N."/>
            <person name="Sisk P."/>
            <person name="Stolte C."/>
            <person name="Sykes S."/>
            <person name="Yandava C."/>
            <person name="Wortman J."/>
            <person name="Nusbaum C."/>
            <person name="Birren B."/>
        </authorList>
    </citation>
    <scope>NUCLEOTIDE SEQUENCE</scope>
    <source>
        <strain evidence="4">R3-111a-1</strain>
    </source>
</reference>
<dbReference type="GeneID" id="20352529"/>
<evidence type="ECO:0000256" key="2">
    <source>
        <dbReference type="ARBA" id="ARBA00022801"/>
    </source>
</evidence>
<dbReference type="HOGENOM" id="CLU_020027_11_1_1"/>
<dbReference type="RefSeq" id="XP_009228228.1">
    <property type="nucleotide sequence ID" value="XM_009229964.1"/>
</dbReference>
<reference evidence="4" key="2">
    <citation type="submission" date="2010-07" db="EMBL/GenBank/DDBJ databases">
        <authorList>
            <consortium name="The Broad Institute Genome Sequencing Platform"/>
            <consortium name="Broad Institute Genome Sequencing Center for Infectious Disease"/>
            <person name="Ma L.-J."/>
            <person name="Dead R."/>
            <person name="Young S."/>
            <person name="Zeng Q."/>
            <person name="Koehrsen M."/>
            <person name="Alvarado L."/>
            <person name="Berlin A."/>
            <person name="Chapman S.B."/>
            <person name="Chen Z."/>
            <person name="Freedman E."/>
            <person name="Gellesch M."/>
            <person name="Goldberg J."/>
            <person name="Griggs A."/>
            <person name="Gujja S."/>
            <person name="Heilman E.R."/>
            <person name="Heiman D."/>
            <person name="Hepburn T."/>
            <person name="Howarth C."/>
            <person name="Jen D."/>
            <person name="Larson L."/>
            <person name="Mehta T."/>
            <person name="Neiman D."/>
            <person name="Pearson M."/>
            <person name="Roberts A."/>
            <person name="Saif S."/>
            <person name="Shea T."/>
            <person name="Shenoy N."/>
            <person name="Sisk P."/>
            <person name="Stolte C."/>
            <person name="Sykes S."/>
            <person name="Walk T."/>
            <person name="White J."/>
            <person name="Yandava C."/>
            <person name="Haas B."/>
            <person name="Nusbaum C."/>
            <person name="Birren B."/>
        </authorList>
    </citation>
    <scope>NUCLEOTIDE SEQUENCE</scope>
    <source>
        <strain evidence="4">R3-111a-1</strain>
    </source>
</reference>
<evidence type="ECO:0000313" key="5">
    <source>
        <dbReference type="EnsemblFungi" id="EJT71050"/>
    </source>
</evidence>
<dbReference type="GO" id="GO:0016787">
    <property type="term" value="F:hydrolase activity"/>
    <property type="evidence" value="ECO:0007669"/>
    <property type="project" value="UniProtKB-KW"/>
</dbReference>
<sequence length="433" mass="47365">MTNPDQHITQLLVARELKARLELLSHTIAGNPFLGLPSFTMASTLNTILRKHAADKEDTKDKVLGASFVVVNKNGVLYSGSAGRIDFPTDAKPWDVDSFTWVASMTKLITSTAVMKLAESGAVGLDDDVRLVVPQLAELQILRGFDSIGQPILEENERPITLRMLLTHTAGMGYDIIEEDLSKWAATVERRTNLSATLDGFTTPLKYVPGEGWSYGTSIDWAGQAVEKMVGKTLGEHLSETIFGPLGMQSTTFWPEKLGPQVAERTVAWQVREDDGSLSPGADPRDMGADAIDSGGAGLWTTASDYAKFLRALMAGELVSQDTLDDMFAPQLDQRQRAGLQEYADRWKSLAAEFPPDMPLDHSLAGCVNMRDAQGKRKSGSLQWSGMCNSHWWMDRQTGVAAVLVVQTQPLGDGVVTKLYDELERAVYGELLS</sequence>
<dbReference type="SUPFAM" id="SSF56601">
    <property type="entry name" value="beta-lactamase/transpeptidase-like"/>
    <property type="match status" value="1"/>
</dbReference>
<name>J3PEZ2_GAET3</name>
<dbReference type="Proteomes" id="UP000006039">
    <property type="component" value="Unassembled WGS sequence"/>
</dbReference>
<dbReference type="Gene3D" id="3.40.710.10">
    <property type="entry name" value="DD-peptidase/beta-lactamase superfamily"/>
    <property type="match status" value="1"/>
</dbReference>
<dbReference type="InterPro" id="IPR001466">
    <property type="entry name" value="Beta-lactam-related"/>
</dbReference>
<protein>
    <recommendedName>
        <fullName evidence="3">Beta-lactamase-related domain-containing protein</fullName>
    </recommendedName>
</protein>
<dbReference type="STRING" id="644352.J3PEZ2"/>
<dbReference type="AlphaFoldDB" id="J3PEZ2"/>
<dbReference type="Pfam" id="PF00144">
    <property type="entry name" value="Beta-lactamase"/>
    <property type="match status" value="1"/>
</dbReference>
<organism evidence="4">
    <name type="scientific">Gaeumannomyces tritici (strain R3-111a-1)</name>
    <name type="common">Wheat and barley take-all root rot fungus</name>
    <name type="synonym">Gaeumannomyces graminis var. tritici</name>
    <dbReference type="NCBI Taxonomy" id="644352"/>
    <lineage>
        <taxon>Eukaryota</taxon>
        <taxon>Fungi</taxon>
        <taxon>Dikarya</taxon>
        <taxon>Ascomycota</taxon>
        <taxon>Pezizomycotina</taxon>
        <taxon>Sordariomycetes</taxon>
        <taxon>Sordariomycetidae</taxon>
        <taxon>Magnaporthales</taxon>
        <taxon>Magnaporthaceae</taxon>
        <taxon>Gaeumannomyces</taxon>
    </lineage>
</organism>
<dbReference type="InterPro" id="IPR050789">
    <property type="entry name" value="Diverse_Enzym_Activities"/>
</dbReference>
<dbReference type="eggNOG" id="ENOG502S4UR">
    <property type="taxonomic scope" value="Eukaryota"/>
</dbReference>
<comment type="similarity">
    <text evidence="1">Belongs to the class-A beta-lactamase family.</text>
</comment>
<evidence type="ECO:0000313" key="6">
    <source>
        <dbReference type="Proteomes" id="UP000006039"/>
    </source>
</evidence>
<dbReference type="EMBL" id="GL385401">
    <property type="protein sequence ID" value="EJT71050.1"/>
    <property type="molecule type" value="Genomic_DNA"/>
</dbReference>